<reference evidence="7 8" key="1">
    <citation type="submission" date="2017-12" db="EMBL/GenBank/DDBJ databases">
        <title>The genome sequence of Caulobacter sp. 410.</title>
        <authorList>
            <person name="Gao J."/>
            <person name="Mao X."/>
            <person name="Sun J."/>
        </authorList>
    </citation>
    <scope>NUCLEOTIDE SEQUENCE [LARGE SCALE GENOMIC DNA]</scope>
    <source>
        <strain evidence="7 8">410</strain>
    </source>
</reference>
<dbReference type="PANTHER" id="PTHR43026">
    <property type="entry name" value="2-HYDROXYACID DEHYDROGENASE HOMOLOG 1-RELATED"/>
    <property type="match status" value="1"/>
</dbReference>
<gene>
    <name evidence="7" type="ORF">SGCZBJ_06585</name>
</gene>
<dbReference type="Pfam" id="PF02826">
    <property type="entry name" value="2-Hacid_dh_C"/>
    <property type="match status" value="1"/>
</dbReference>
<accession>A0A2N5DPM7</accession>
<dbReference type="Gene3D" id="3.40.50.720">
    <property type="entry name" value="NAD(P)-binding Rossmann-like Domain"/>
    <property type="match status" value="2"/>
</dbReference>
<comment type="caution">
    <text evidence="7">The sequence shown here is derived from an EMBL/GenBank/DDBJ whole genome shotgun (WGS) entry which is preliminary data.</text>
</comment>
<feature type="domain" description="D-isomer specific 2-hydroxyacid dehydrogenase catalytic" evidence="5">
    <location>
        <begin position="3"/>
        <end position="329"/>
    </location>
</feature>
<keyword evidence="3" id="KW-0520">NAD</keyword>
<dbReference type="InterPro" id="IPR058205">
    <property type="entry name" value="D-LDH-like"/>
</dbReference>
<dbReference type="OrthoDB" id="9793626at2"/>
<keyword evidence="2 4" id="KW-0560">Oxidoreductase</keyword>
<dbReference type="RefSeq" id="WP_101717203.1">
    <property type="nucleotide sequence ID" value="NZ_PJRS01000011.1"/>
</dbReference>
<comment type="similarity">
    <text evidence="1 4">Belongs to the D-isomer specific 2-hydroxyacid dehydrogenase family.</text>
</comment>
<feature type="domain" description="D-isomer specific 2-hydroxyacid dehydrogenase NAD-binding" evidence="6">
    <location>
        <begin position="110"/>
        <end position="298"/>
    </location>
</feature>
<protein>
    <submittedName>
        <fullName evidence="7">Hydroxyacid dehydrogenase</fullName>
    </submittedName>
</protein>
<evidence type="ECO:0000256" key="1">
    <source>
        <dbReference type="ARBA" id="ARBA00005854"/>
    </source>
</evidence>
<dbReference type="InterPro" id="IPR036291">
    <property type="entry name" value="NAD(P)-bd_dom_sf"/>
</dbReference>
<dbReference type="GO" id="GO:0016616">
    <property type="term" value="F:oxidoreductase activity, acting on the CH-OH group of donors, NAD or NADP as acceptor"/>
    <property type="evidence" value="ECO:0007669"/>
    <property type="project" value="InterPro"/>
</dbReference>
<evidence type="ECO:0000256" key="2">
    <source>
        <dbReference type="ARBA" id="ARBA00023002"/>
    </source>
</evidence>
<name>A0A2N5DPM7_9CAUL</name>
<evidence type="ECO:0000259" key="5">
    <source>
        <dbReference type="Pfam" id="PF00389"/>
    </source>
</evidence>
<dbReference type="InterPro" id="IPR029753">
    <property type="entry name" value="D-isomer_DH_CS"/>
</dbReference>
<dbReference type="InterPro" id="IPR006140">
    <property type="entry name" value="D-isomer_DH_NAD-bd"/>
</dbReference>
<dbReference type="GO" id="GO:0051287">
    <property type="term" value="F:NAD binding"/>
    <property type="evidence" value="ECO:0007669"/>
    <property type="project" value="InterPro"/>
</dbReference>
<evidence type="ECO:0000256" key="3">
    <source>
        <dbReference type="ARBA" id="ARBA00023027"/>
    </source>
</evidence>
<dbReference type="AlphaFoldDB" id="A0A2N5DPM7"/>
<dbReference type="Proteomes" id="UP000234479">
    <property type="component" value="Unassembled WGS sequence"/>
</dbReference>
<dbReference type="CDD" id="cd12183">
    <property type="entry name" value="LDH_like_2"/>
    <property type="match status" value="1"/>
</dbReference>
<evidence type="ECO:0000259" key="6">
    <source>
        <dbReference type="Pfam" id="PF02826"/>
    </source>
</evidence>
<organism evidence="7 8">
    <name type="scientific">Caulobacter zeae</name>
    <dbReference type="NCBI Taxonomy" id="2055137"/>
    <lineage>
        <taxon>Bacteria</taxon>
        <taxon>Pseudomonadati</taxon>
        <taxon>Pseudomonadota</taxon>
        <taxon>Alphaproteobacteria</taxon>
        <taxon>Caulobacterales</taxon>
        <taxon>Caulobacteraceae</taxon>
        <taxon>Caulobacter</taxon>
    </lineage>
</organism>
<dbReference type="Pfam" id="PF00389">
    <property type="entry name" value="2-Hacid_dh"/>
    <property type="match status" value="1"/>
</dbReference>
<sequence length="338" mass="36111">MRVAVFSTKAYDRRFLDRANAAGEHAIDYFEARLDVTTASLAAGYPAVCVFVNDRLDAAALRILAAGGTRAVALRCAGYNNVDLAEAERLSITVVRVPAYSPEAVAEFTVGLLLALDRNIARAWGRVRENNFALDGLMGRNLSGRTVGVVGTGRIGALAARTLRLGFGCRVLASDLIEDPELVAIGVEYVARDALLRQADIVTLHCPLTPDTRYLIDAAAIAAARDGLTIVNTSRGALIDTAALIEGLKSRKIGGVALDVYEQEADLFFEDLSNEIVQDDVFQRLLTFPNVLITGHQAFLTEEALSAIAQTTLASLGEIEAGQTPTNAVTAQQVRPSP</sequence>
<evidence type="ECO:0000256" key="4">
    <source>
        <dbReference type="RuleBase" id="RU003719"/>
    </source>
</evidence>
<keyword evidence="8" id="KW-1185">Reference proteome</keyword>
<dbReference type="InterPro" id="IPR006139">
    <property type="entry name" value="D-isomer_2_OHA_DH_cat_dom"/>
</dbReference>
<evidence type="ECO:0000313" key="8">
    <source>
        <dbReference type="Proteomes" id="UP000234479"/>
    </source>
</evidence>
<proteinExistence type="inferred from homology"/>
<dbReference type="EMBL" id="PJRS01000011">
    <property type="protein sequence ID" value="PLR28007.1"/>
    <property type="molecule type" value="Genomic_DNA"/>
</dbReference>
<dbReference type="PANTHER" id="PTHR43026:SF1">
    <property type="entry name" value="2-HYDROXYACID DEHYDROGENASE HOMOLOG 1-RELATED"/>
    <property type="match status" value="1"/>
</dbReference>
<dbReference type="PROSITE" id="PS00670">
    <property type="entry name" value="D_2_HYDROXYACID_DH_2"/>
    <property type="match status" value="1"/>
</dbReference>
<evidence type="ECO:0000313" key="7">
    <source>
        <dbReference type="EMBL" id="PLR28007.1"/>
    </source>
</evidence>
<dbReference type="SUPFAM" id="SSF52283">
    <property type="entry name" value="Formate/glycerate dehydrogenase catalytic domain-like"/>
    <property type="match status" value="1"/>
</dbReference>
<dbReference type="SUPFAM" id="SSF51735">
    <property type="entry name" value="NAD(P)-binding Rossmann-fold domains"/>
    <property type="match status" value="1"/>
</dbReference>